<protein>
    <recommendedName>
        <fullName evidence="1">Fe/B12 periplasmic-binding domain-containing protein</fullName>
    </recommendedName>
</protein>
<dbReference type="EMBL" id="UOEJ01000189">
    <property type="protein sequence ID" value="VAW04352.1"/>
    <property type="molecule type" value="Genomic_DNA"/>
</dbReference>
<dbReference type="InterPro" id="IPR050902">
    <property type="entry name" value="ABC_Transporter_SBP"/>
</dbReference>
<dbReference type="AlphaFoldDB" id="A0A3B0SPZ1"/>
<dbReference type="PANTHER" id="PTHR30535:SF34">
    <property type="entry name" value="MOLYBDATE-BINDING PROTEIN MOLA"/>
    <property type="match status" value="1"/>
</dbReference>
<name>A0A3B0SPZ1_9ZZZZ</name>
<accession>A0A3B0SPZ1</accession>
<sequence>MTNAATALIKTTLLSVAAFLLLAAPVSAGSQNKPKAVSLDYCADQFLLSLADREQIMALSRDAVESHSFYRDKAQGLPLFRATSEEVLHMSPDIVMRSWGGLDMLPLLARTDILVMSARYGTGPEVLYENMRLFGAALAQTDRAETMVGTHQVRWTALKAGASAGSPKLRAVYIAPGGVTAGADTFVNDIIKMAGLASVTEEFGLTGWQTLPLESLIQNPPDIIIGSFFNQKNIHVSNWSLTRHNRIRQMIDHIPTIMVPGRYLSCNGIFSVDAAEYIQDELQRILTGKTDGDRP</sequence>
<dbReference type="SUPFAM" id="SSF53807">
    <property type="entry name" value="Helical backbone' metal receptor"/>
    <property type="match status" value="1"/>
</dbReference>
<dbReference type="Gene3D" id="3.40.50.1980">
    <property type="entry name" value="Nitrogenase molybdenum iron protein domain"/>
    <property type="match status" value="2"/>
</dbReference>
<proteinExistence type="predicted"/>
<feature type="domain" description="Fe/B12 periplasmic-binding" evidence="1">
    <location>
        <begin position="35"/>
        <end position="290"/>
    </location>
</feature>
<dbReference type="Pfam" id="PF01497">
    <property type="entry name" value="Peripla_BP_2"/>
    <property type="match status" value="1"/>
</dbReference>
<reference evidence="2" key="1">
    <citation type="submission" date="2018-06" db="EMBL/GenBank/DDBJ databases">
        <authorList>
            <person name="Zhirakovskaya E."/>
        </authorList>
    </citation>
    <scope>NUCLEOTIDE SEQUENCE</scope>
</reference>
<dbReference type="PANTHER" id="PTHR30535">
    <property type="entry name" value="VITAMIN B12-BINDING PROTEIN"/>
    <property type="match status" value="1"/>
</dbReference>
<gene>
    <name evidence="2" type="ORF">MNBD_ALPHA01-2414</name>
</gene>
<evidence type="ECO:0000259" key="1">
    <source>
        <dbReference type="PROSITE" id="PS50983"/>
    </source>
</evidence>
<organism evidence="2">
    <name type="scientific">hydrothermal vent metagenome</name>
    <dbReference type="NCBI Taxonomy" id="652676"/>
    <lineage>
        <taxon>unclassified sequences</taxon>
        <taxon>metagenomes</taxon>
        <taxon>ecological metagenomes</taxon>
    </lineage>
</organism>
<dbReference type="PROSITE" id="PS50983">
    <property type="entry name" value="FE_B12_PBP"/>
    <property type="match status" value="1"/>
</dbReference>
<evidence type="ECO:0000313" key="2">
    <source>
        <dbReference type="EMBL" id="VAW04352.1"/>
    </source>
</evidence>
<dbReference type="InterPro" id="IPR002491">
    <property type="entry name" value="ABC_transptr_periplasmic_BD"/>
</dbReference>